<keyword evidence="2" id="KW-1185">Reference proteome</keyword>
<organism evidence="1 2">
    <name type="scientific">Dissulfuribacter thermophilus</name>
    <dbReference type="NCBI Taxonomy" id="1156395"/>
    <lineage>
        <taxon>Bacteria</taxon>
        <taxon>Pseudomonadati</taxon>
        <taxon>Thermodesulfobacteriota</taxon>
        <taxon>Dissulfuribacteria</taxon>
        <taxon>Dissulfuribacterales</taxon>
        <taxon>Dissulfuribacteraceae</taxon>
        <taxon>Dissulfuribacter</taxon>
    </lineage>
</organism>
<dbReference type="Proteomes" id="UP000093080">
    <property type="component" value="Unassembled WGS sequence"/>
</dbReference>
<accession>A0A1B9F458</accession>
<proteinExistence type="predicted"/>
<name>A0A1B9F458_9BACT</name>
<protein>
    <submittedName>
        <fullName evidence="1">Uncharacterized protein</fullName>
    </submittedName>
</protein>
<dbReference type="EMBL" id="MAGO01000009">
    <property type="protein sequence ID" value="OCC14718.1"/>
    <property type="molecule type" value="Genomic_DNA"/>
</dbReference>
<reference evidence="1 2" key="1">
    <citation type="submission" date="2016-06" db="EMBL/GenBank/DDBJ databases">
        <title>Respiratory ammonification of nitrate coupled to the oxidation of elemental sulfur in deep-sea autotrophic thermophilic bacteria.</title>
        <authorList>
            <person name="Slobodkina G.B."/>
            <person name="Mardanov A.V."/>
            <person name="Ravin N.V."/>
            <person name="Frolova A.A."/>
            <person name="Viryasiv M.B."/>
            <person name="Chernyh N.A."/>
            <person name="Bonch-Osmolovskaya E.A."/>
            <person name="Slobodkin A.I."/>
        </authorList>
    </citation>
    <scope>NUCLEOTIDE SEQUENCE [LARGE SCALE GENOMIC DNA]</scope>
    <source>
        <strain evidence="1 2">S69</strain>
    </source>
</reference>
<evidence type="ECO:0000313" key="1">
    <source>
        <dbReference type="EMBL" id="OCC14718.1"/>
    </source>
</evidence>
<comment type="caution">
    <text evidence="1">The sequence shown here is derived from an EMBL/GenBank/DDBJ whole genome shotgun (WGS) entry which is preliminary data.</text>
</comment>
<evidence type="ECO:0000313" key="2">
    <source>
        <dbReference type="Proteomes" id="UP000093080"/>
    </source>
</evidence>
<gene>
    <name evidence="1" type="ORF">DBT_1778</name>
</gene>
<dbReference type="AlphaFoldDB" id="A0A1B9F458"/>
<sequence length="145" mass="15564">MTPWVFVGGQTRRKCPLRDARRAVSGNGALWDRNGRDGQRSPRGTWSQSSYMLRLADLVGIPADKVGACVHACPLSPFGASGLFALRMSCSTKPSPRGCAVLLAVSYFVLYTHCFIKWAFVVRAGSSSLPQSPFGAGSCTHLTPS</sequence>